<evidence type="ECO:0000313" key="2">
    <source>
        <dbReference type="EMBL" id="XDJ15128.1"/>
    </source>
</evidence>
<feature type="region of interest" description="Disordered" evidence="1">
    <location>
        <begin position="148"/>
        <end position="187"/>
    </location>
</feature>
<sequence length="187" mass="20152">MAKTEKTSKTKTVARSKVSKLEKALRKLSGTSAKTPFSMKTGLFTVTAFSQQPVEVPGYLIERSDLFTIWRHKATSASKKMVVSVYRNEDILEQLGDEKGGSITVMQRRVAASATGTLKFNGPDIIVKGDGGQSVFSDNENVQYEIKAADAEGSQASGRGAKSSDDEGKKKSGKVVAIDSGKKKKKK</sequence>
<proteinExistence type="predicted"/>
<accession>A0AB39CDY5</accession>
<dbReference type="EMBL" id="PQ015379">
    <property type="protein sequence ID" value="XDJ15128.1"/>
    <property type="molecule type" value="Genomic_DNA"/>
</dbReference>
<reference evidence="2" key="1">
    <citation type="submission" date="2024-07" db="EMBL/GenBank/DDBJ databases">
        <authorList>
            <person name="Bringhurst R.M."/>
            <person name="Homer T.E."/>
        </authorList>
    </citation>
    <scope>NUCLEOTIDE SEQUENCE</scope>
</reference>
<organism evidence="2">
    <name type="scientific">Pseudomonas phage HRDY3</name>
    <dbReference type="NCBI Taxonomy" id="3236930"/>
    <lineage>
        <taxon>Viruses</taxon>
    </lineage>
</organism>
<name>A0AB39CDY5_9VIRU</name>
<evidence type="ECO:0000256" key="1">
    <source>
        <dbReference type="SAM" id="MobiDB-lite"/>
    </source>
</evidence>
<protein>
    <submittedName>
        <fullName evidence="2">Uncharacterized protein</fullName>
    </submittedName>
</protein>